<dbReference type="Proteomes" id="UP001292216">
    <property type="component" value="Unassembled WGS sequence"/>
</dbReference>
<dbReference type="RefSeq" id="WP_323078157.1">
    <property type="nucleotide sequence ID" value="NZ_JAYERP010000001.1"/>
</dbReference>
<sequence>MSIFDMDEDFYNEALEKAVDKRQSSGQFNLDGSRWIYNVRSTDSGYILVFLDVTARKVLYVFRRW</sequence>
<reference evidence="1 2" key="1">
    <citation type="submission" date="2023-12" db="EMBL/GenBank/DDBJ databases">
        <title>Whole genome sequencing of Paenibacillus phoenicis isolated from the Phoenix Mars Lander spacecraft assembly facility.</title>
        <authorList>
            <person name="Garcia A."/>
            <person name="Venkateswaran K."/>
        </authorList>
    </citation>
    <scope>NUCLEOTIDE SEQUENCE [LARGE SCALE GENOMIC DNA]</scope>
    <source>
        <strain evidence="1 2">3PO2SA</strain>
    </source>
</reference>
<name>A0ABU5PNW5_9BACL</name>
<comment type="caution">
    <text evidence="1">The sequence shown here is derived from an EMBL/GenBank/DDBJ whole genome shotgun (WGS) entry which is preliminary data.</text>
</comment>
<organism evidence="1 2">
    <name type="scientific">Paenibacillus phoenicis</name>
    <dbReference type="NCBI Taxonomy" id="554117"/>
    <lineage>
        <taxon>Bacteria</taxon>
        <taxon>Bacillati</taxon>
        <taxon>Bacillota</taxon>
        <taxon>Bacilli</taxon>
        <taxon>Bacillales</taxon>
        <taxon>Paenibacillaceae</taxon>
        <taxon>Paenibacillus</taxon>
    </lineage>
</organism>
<evidence type="ECO:0000313" key="1">
    <source>
        <dbReference type="EMBL" id="MEA3571616.1"/>
    </source>
</evidence>
<evidence type="ECO:0000313" key="2">
    <source>
        <dbReference type="Proteomes" id="UP001292216"/>
    </source>
</evidence>
<protein>
    <submittedName>
        <fullName evidence="1">Uncharacterized protein</fullName>
    </submittedName>
</protein>
<dbReference type="EMBL" id="JAYERP010000001">
    <property type="protein sequence ID" value="MEA3571616.1"/>
    <property type="molecule type" value="Genomic_DNA"/>
</dbReference>
<proteinExistence type="predicted"/>
<keyword evidence="2" id="KW-1185">Reference proteome</keyword>
<accession>A0ABU5PNW5</accession>
<gene>
    <name evidence="1" type="ORF">U9M73_16830</name>
</gene>